<dbReference type="OrthoDB" id="8085080at2"/>
<gene>
    <name evidence="1" type="ORF">SAMN05443999_106200</name>
</gene>
<dbReference type="EMBL" id="FOAG01000006">
    <property type="protein sequence ID" value="SEL60390.1"/>
    <property type="molecule type" value="Genomic_DNA"/>
</dbReference>
<reference evidence="1 2" key="1">
    <citation type="submission" date="2016-10" db="EMBL/GenBank/DDBJ databases">
        <authorList>
            <person name="de Groot N.N."/>
        </authorList>
    </citation>
    <scope>NUCLEOTIDE SEQUENCE [LARGE SCALE GENOMIC DNA]</scope>
    <source>
        <strain evidence="1 2">DSM 100674</strain>
    </source>
</reference>
<dbReference type="AlphaFoldDB" id="A0A1H7RJB5"/>
<evidence type="ECO:0000313" key="2">
    <source>
        <dbReference type="Proteomes" id="UP000199582"/>
    </source>
</evidence>
<protein>
    <submittedName>
        <fullName evidence="1">Uncharacterized protein</fullName>
    </submittedName>
</protein>
<dbReference type="STRING" id="1287727.SAMN05443999_106200"/>
<dbReference type="Proteomes" id="UP000199582">
    <property type="component" value="Unassembled WGS sequence"/>
</dbReference>
<accession>A0A1H7RJB5</accession>
<dbReference type="RefSeq" id="WP_093036549.1">
    <property type="nucleotide sequence ID" value="NZ_FOAG01000006.1"/>
</dbReference>
<sequence>MRESVADFVEWWRLFDALCTERGHVDNGQLASEYCNLTRKQANGAYEAALKSLNNWRQGLHTPSRRNFRILTLLLRVEDMAGVLPHWNLLYEEAQRRKPPSEPENGEQRESLSAAPIQPAGAGLSVGRQIAAAVALVALGAGGGAIVTLNMVQPRGVAAVAVAGPGPDTGAPIIDMTGQRIPYREHTVVKTGQSVVIHGERSLCGEQPPPWEAVAHNLPSLAIGVWSDGGVGFRISNSCGGPTPARAVVFTATRSGEEQFYLYADPVTIRVEE</sequence>
<organism evidence="1 2">
    <name type="scientific">Roseovarius azorensis</name>
    <dbReference type="NCBI Taxonomy" id="1287727"/>
    <lineage>
        <taxon>Bacteria</taxon>
        <taxon>Pseudomonadati</taxon>
        <taxon>Pseudomonadota</taxon>
        <taxon>Alphaproteobacteria</taxon>
        <taxon>Rhodobacterales</taxon>
        <taxon>Roseobacteraceae</taxon>
        <taxon>Roseovarius</taxon>
    </lineage>
</organism>
<keyword evidence="2" id="KW-1185">Reference proteome</keyword>
<evidence type="ECO:0000313" key="1">
    <source>
        <dbReference type="EMBL" id="SEL60390.1"/>
    </source>
</evidence>
<proteinExistence type="predicted"/>
<name>A0A1H7RJB5_9RHOB</name>